<keyword evidence="1" id="KW-1133">Transmembrane helix</keyword>
<protein>
    <submittedName>
        <fullName evidence="2">Uncharacterized protein</fullName>
    </submittedName>
</protein>
<evidence type="ECO:0000313" key="3">
    <source>
        <dbReference type="Proteomes" id="UP001449657"/>
    </source>
</evidence>
<keyword evidence="3" id="KW-1185">Reference proteome</keyword>
<accession>A0ABZ2Z504</accession>
<keyword evidence="1" id="KW-0812">Transmembrane</keyword>
<sequence length="176" mass="20192">MSKKRKTIIATGLFVAFMACIGFLYWNNARIFDVGQTTVGTLSTHGDSFRWKYKVNGWQHFGSMGVRGHRYLYPGEKYIVYYDSSNPHRSMIDLLHPVIDTPAFDQTISLPCHEKLEKGSELISFSYDVSGVVYHRSHQVLCTKKFFGNGLTYKVLYNRTDPRIAYIDIATAVEME</sequence>
<organism evidence="2 3">
    <name type="scientific">Chitinophaga caseinilytica</name>
    <dbReference type="NCBI Taxonomy" id="2267521"/>
    <lineage>
        <taxon>Bacteria</taxon>
        <taxon>Pseudomonadati</taxon>
        <taxon>Bacteroidota</taxon>
        <taxon>Chitinophagia</taxon>
        <taxon>Chitinophagales</taxon>
        <taxon>Chitinophagaceae</taxon>
        <taxon>Chitinophaga</taxon>
    </lineage>
</organism>
<reference evidence="2 3" key="1">
    <citation type="submission" date="2024-03" db="EMBL/GenBank/DDBJ databases">
        <title>Chitinophaga caseinilytica sp. nov., a casein hydrolysing bacterium isolated from forest soil.</title>
        <authorList>
            <person name="Lee D.S."/>
            <person name="Han D.M."/>
            <person name="Baek J.H."/>
            <person name="Choi D.G."/>
            <person name="Jeon J.H."/>
            <person name="Jeon C.O."/>
        </authorList>
    </citation>
    <scope>NUCLEOTIDE SEQUENCE [LARGE SCALE GENOMIC DNA]</scope>
    <source>
        <strain evidence="2 3">KACC 19118</strain>
    </source>
</reference>
<dbReference type="Proteomes" id="UP001449657">
    <property type="component" value="Chromosome"/>
</dbReference>
<proteinExistence type="predicted"/>
<gene>
    <name evidence="2" type="ORF">WJU22_00220</name>
</gene>
<dbReference type="EMBL" id="CP150096">
    <property type="protein sequence ID" value="WZN46625.1"/>
    <property type="molecule type" value="Genomic_DNA"/>
</dbReference>
<dbReference type="PROSITE" id="PS51257">
    <property type="entry name" value="PROKAR_LIPOPROTEIN"/>
    <property type="match status" value="1"/>
</dbReference>
<name>A0ABZ2Z504_9BACT</name>
<feature type="transmembrane region" description="Helical" evidence="1">
    <location>
        <begin position="7"/>
        <end position="26"/>
    </location>
</feature>
<keyword evidence="1" id="KW-0472">Membrane</keyword>
<evidence type="ECO:0000313" key="2">
    <source>
        <dbReference type="EMBL" id="WZN46625.1"/>
    </source>
</evidence>
<evidence type="ECO:0000256" key="1">
    <source>
        <dbReference type="SAM" id="Phobius"/>
    </source>
</evidence>
<dbReference type="RefSeq" id="WP_341841316.1">
    <property type="nucleotide sequence ID" value="NZ_CP149792.1"/>
</dbReference>